<protein>
    <submittedName>
        <fullName evidence="4">NPP1-domain-containing protein</fullName>
    </submittedName>
</protein>
<dbReference type="STRING" id="1314781.A0A165DSW7"/>
<keyword evidence="2" id="KW-0843">Virulence</keyword>
<feature type="chain" id="PRO_5007856809" evidence="3">
    <location>
        <begin position="22"/>
        <end position="237"/>
    </location>
</feature>
<keyword evidence="5" id="KW-1185">Reference proteome</keyword>
<proteinExistence type="inferred from homology"/>
<accession>A0A165DSW7</accession>
<dbReference type="PIRSF" id="PIRSF029958">
    <property type="entry name" value="Necrosis-inducing_protein"/>
    <property type="match status" value="1"/>
</dbReference>
<comment type="similarity">
    <text evidence="1">Belongs to the Necrosis inducing protein (NPP1) family.</text>
</comment>
<sequence length="237" mass="24617">MLSTLSVLLLAFSTTISLVSGSPVEKRAVIDHDAVVGFPQTVPSGTAGTLYLKYKPLLFVVNGCVPFAAVDAAGNTGGGLATTGSSNGGCSSNTGQVYARAATANGAFAIMYAWYFPKDEPSDGLGHRHDWEGIVVWLSNATTSATLLGVAASAHGDFDTTTSPNLSGTRPLIRYFSIFPVNHQLGFTSTVGGEQPLIAYESLTDAARNALETTDFGSAIVPFKNATFTDNLAKAAL</sequence>
<dbReference type="Proteomes" id="UP000077266">
    <property type="component" value="Unassembled WGS sequence"/>
</dbReference>
<evidence type="ECO:0000313" key="5">
    <source>
        <dbReference type="Proteomes" id="UP000077266"/>
    </source>
</evidence>
<dbReference type="PANTHER" id="PTHR33657:SF8">
    <property type="entry name" value="DOMAIN PROTEIN, PUTATIVE (AFU_ORTHOLOGUE AFUA_5G00600)-RELATED"/>
    <property type="match status" value="1"/>
</dbReference>
<evidence type="ECO:0000256" key="1">
    <source>
        <dbReference type="ARBA" id="ARBA00009520"/>
    </source>
</evidence>
<evidence type="ECO:0000256" key="3">
    <source>
        <dbReference type="SAM" id="SignalP"/>
    </source>
</evidence>
<dbReference type="InterPro" id="IPR008701">
    <property type="entry name" value="NPP1"/>
</dbReference>
<dbReference type="OrthoDB" id="89086at2759"/>
<name>A0A165DSW7_EXIGL</name>
<organism evidence="4 5">
    <name type="scientific">Exidia glandulosa HHB12029</name>
    <dbReference type="NCBI Taxonomy" id="1314781"/>
    <lineage>
        <taxon>Eukaryota</taxon>
        <taxon>Fungi</taxon>
        <taxon>Dikarya</taxon>
        <taxon>Basidiomycota</taxon>
        <taxon>Agaricomycotina</taxon>
        <taxon>Agaricomycetes</taxon>
        <taxon>Auriculariales</taxon>
        <taxon>Exidiaceae</taxon>
        <taxon>Exidia</taxon>
    </lineage>
</organism>
<reference evidence="4 5" key="1">
    <citation type="journal article" date="2016" name="Mol. Biol. Evol.">
        <title>Comparative Genomics of Early-Diverging Mushroom-Forming Fungi Provides Insights into the Origins of Lignocellulose Decay Capabilities.</title>
        <authorList>
            <person name="Nagy L.G."/>
            <person name="Riley R."/>
            <person name="Tritt A."/>
            <person name="Adam C."/>
            <person name="Daum C."/>
            <person name="Floudas D."/>
            <person name="Sun H."/>
            <person name="Yadav J.S."/>
            <person name="Pangilinan J."/>
            <person name="Larsson K.H."/>
            <person name="Matsuura K."/>
            <person name="Barry K."/>
            <person name="Labutti K."/>
            <person name="Kuo R."/>
            <person name="Ohm R.A."/>
            <person name="Bhattacharya S.S."/>
            <person name="Shirouzu T."/>
            <person name="Yoshinaga Y."/>
            <person name="Martin F.M."/>
            <person name="Grigoriev I.V."/>
            <person name="Hibbett D.S."/>
        </authorList>
    </citation>
    <scope>NUCLEOTIDE SEQUENCE [LARGE SCALE GENOMIC DNA]</scope>
    <source>
        <strain evidence="4 5">HHB12029</strain>
    </source>
</reference>
<feature type="signal peptide" evidence="3">
    <location>
        <begin position="1"/>
        <end position="21"/>
    </location>
</feature>
<dbReference type="PANTHER" id="PTHR33657">
    <property type="entry name" value="DOMAIN PROTEIN, PUTATIVE (AFU_ORTHOLOGUE AFUA_5G00600)-RELATED"/>
    <property type="match status" value="1"/>
</dbReference>
<dbReference type="EMBL" id="KV426193">
    <property type="protein sequence ID" value="KZV85286.1"/>
    <property type="molecule type" value="Genomic_DNA"/>
</dbReference>
<dbReference type="AlphaFoldDB" id="A0A165DSW7"/>
<gene>
    <name evidence="4" type="ORF">EXIGLDRAFT_841586</name>
</gene>
<evidence type="ECO:0000313" key="4">
    <source>
        <dbReference type="EMBL" id="KZV85286.1"/>
    </source>
</evidence>
<keyword evidence="3" id="KW-0732">Signal</keyword>
<evidence type="ECO:0000256" key="2">
    <source>
        <dbReference type="ARBA" id="ARBA00023026"/>
    </source>
</evidence>
<dbReference type="Pfam" id="PF05630">
    <property type="entry name" value="NPP1"/>
    <property type="match status" value="1"/>
</dbReference>
<dbReference type="InParanoid" id="A0A165DSW7"/>